<organism evidence="3">
    <name type="scientific">Billgrantia gudaonensis</name>
    <dbReference type="NCBI Taxonomy" id="376427"/>
    <lineage>
        <taxon>Bacteria</taxon>
        <taxon>Pseudomonadati</taxon>
        <taxon>Pseudomonadota</taxon>
        <taxon>Gammaproteobacteria</taxon>
        <taxon>Oceanospirillales</taxon>
        <taxon>Halomonadaceae</taxon>
        <taxon>Billgrantia</taxon>
    </lineage>
</organism>
<feature type="non-terminal residue" evidence="3">
    <location>
        <position position="129"/>
    </location>
</feature>
<feature type="domain" description="Glycosyl hydrolase family 13 catalytic" evidence="2">
    <location>
        <begin position="6"/>
        <end position="119"/>
    </location>
</feature>
<proteinExistence type="predicted"/>
<feature type="region of interest" description="Disordered" evidence="1">
    <location>
        <begin position="38"/>
        <end position="58"/>
    </location>
</feature>
<dbReference type="GO" id="GO:0004556">
    <property type="term" value="F:alpha-amylase activity"/>
    <property type="evidence" value="ECO:0007669"/>
    <property type="project" value="TreeGrafter"/>
</dbReference>
<gene>
    <name evidence="3" type="ORF">DSL92_01625</name>
</gene>
<evidence type="ECO:0000259" key="2">
    <source>
        <dbReference type="Pfam" id="PF00128"/>
    </source>
</evidence>
<evidence type="ECO:0000313" key="3">
    <source>
        <dbReference type="EMBL" id="RUA23130.1"/>
    </source>
</evidence>
<dbReference type="InterPro" id="IPR006047">
    <property type="entry name" value="GH13_cat_dom"/>
</dbReference>
<reference evidence="3" key="1">
    <citation type="submission" date="2018-12" db="EMBL/GenBank/DDBJ databases">
        <authorList>
            <person name="Jadhav K."/>
            <person name="Kushwaha B."/>
            <person name="Jadhav I."/>
        </authorList>
    </citation>
    <scope>NUCLEOTIDE SEQUENCE [LARGE SCALE GENOMIC DNA]</scope>
    <source>
        <strain evidence="3">SBS 10</strain>
    </source>
</reference>
<dbReference type="SUPFAM" id="SSF51445">
    <property type="entry name" value="(Trans)glycosidases"/>
    <property type="match status" value="1"/>
</dbReference>
<dbReference type="PANTHER" id="PTHR10357">
    <property type="entry name" value="ALPHA-AMYLASE FAMILY MEMBER"/>
    <property type="match status" value="1"/>
</dbReference>
<dbReference type="AlphaFoldDB" id="A0A3S0QGF8"/>
<protein>
    <submittedName>
        <fullName evidence="3">Alpha-glucosidase</fullName>
    </submittedName>
</protein>
<dbReference type="GO" id="GO:0009313">
    <property type="term" value="P:oligosaccharide catabolic process"/>
    <property type="evidence" value="ECO:0007669"/>
    <property type="project" value="TreeGrafter"/>
</dbReference>
<comment type="caution">
    <text evidence="3">The sequence shown here is derived from an EMBL/GenBank/DDBJ whole genome shotgun (WGS) entry which is preliminary data.</text>
</comment>
<evidence type="ECO:0000256" key="1">
    <source>
        <dbReference type="SAM" id="MobiDB-lite"/>
    </source>
</evidence>
<name>A0A3S0QGF8_9GAMM</name>
<dbReference type="InterPro" id="IPR017853">
    <property type="entry name" value="GH"/>
</dbReference>
<accession>A0A3S0QGF8</accession>
<dbReference type="Gene3D" id="3.20.20.80">
    <property type="entry name" value="Glycosidases"/>
    <property type="match status" value="1"/>
</dbReference>
<dbReference type="PANTHER" id="PTHR10357:SF179">
    <property type="entry name" value="NEUTRAL AND BASIC AMINO ACID TRANSPORT PROTEIN RBAT"/>
    <property type="match status" value="1"/>
</dbReference>
<sequence length="129" mass="14104">MRGALLALTVLCSLRGSLCLYQGEELALPEAELAFDDLQDPSASTSGPGVKGRDGCRTPMVWETTENGGFVQPTHPWLPVDARHQPLAVTCQEASSDSPLNRIRQLLKQLRNSELLRQGKQSLINLPLL</sequence>
<dbReference type="Pfam" id="PF00128">
    <property type="entry name" value="Alpha-amylase"/>
    <property type="match status" value="1"/>
</dbReference>
<dbReference type="EMBL" id="RXHI01000003">
    <property type="protein sequence ID" value="RUA23130.1"/>
    <property type="molecule type" value="Genomic_DNA"/>
</dbReference>